<dbReference type="EMBL" id="CAKOFQ010006752">
    <property type="protein sequence ID" value="CAH1968364.1"/>
    <property type="molecule type" value="Genomic_DNA"/>
</dbReference>
<evidence type="ECO:0000313" key="1">
    <source>
        <dbReference type="EMBL" id="CAH1968364.1"/>
    </source>
</evidence>
<dbReference type="AlphaFoldDB" id="A0A9P0K7X4"/>
<reference evidence="1" key="1">
    <citation type="submission" date="2022-03" db="EMBL/GenBank/DDBJ databases">
        <authorList>
            <person name="Sayadi A."/>
        </authorList>
    </citation>
    <scope>NUCLEOTIDE SEQUENCE</scope>
</reference>
<keyword evidence="2" id="KW-1185">Reference proteome</keyword>
<dbReference type="OrthoDB" id="8189118at2759"/>
<name>A0A9P0K7X4_ACAOB</name>
<accession>A0A9P0K7X4</accession>
<proteinExistence type="predicted"/>
<sequence length="115" mass="13352">MAATGNSYNSLHFEYLQGAVTVREIVKDICEQICICVQPEFMPDVSEDSWLNIATQFYDRTDFPNCIGAVDGKHIRLKKPDKTGTEFYNYTRHVQKEMRHSHYQNMFCGLIPEEP</sequence>
<gene>
    <name evidence="1" type="ORF">ACAOBT_LOCUS7804</name>
</gene>
<organism evidence="1 2">
    <name type="scientific">Acanthoscelides obtectus</name>
    <name type="common">Bean weevil</name>
    <name type="synonym">Bruchus obtectus</name>
    <dbReference type="NCBI Taxonomy" id="200917"/>
    <lineage>
        <taxon>Eukaryota</taxon>
        <taxon>Metazoa</taxon>
        <taxon>Ecdysozoa</taxon>
        <taxon>Arthropoda</taxon>
        <taxon>Hexapoda</taxon>
        <taxon>Insecta</taxon>
        <taxon>Pterygota</taxon>
        <taxon>Neoptera</taxon>
        <taxon>Endopterygota</taxon>
        <taxon>Coleoptera</taxon>
        <taxon>Polyphaga</taxon>
        <taxon>Cucujiformia</taxon>
        <taxon>Chrysomeloidea</taxon>
        <taxon>Chrysomelidae</taxon>
        <taxon>Bruchinae</taxon>
        <taxon>Bruchini</taxon>
        <taxon>Acanthoscelides</taxon>
    </lineage>
</organism>
<evidence type="ECO:0000313" key="2">
    <source>
        <dbReference type="Proteomes" id="UP001152888"/>
    </source>
</evidence>
<evidence type="ECO:0008006" key="3">
    <source>
        <dbReference type="Google" id="ProtNLM"/>
    </source>
</evidence>
<dbReference type="Proteomes" id="UP001152888">
    <property type="component" value="Unassembled WGS sequence"/>
</dbReference>
<protein>
    <recommendedName>
        <fullName evidence="3">DDE Tnp4 domain-containing protein</fullName>
    </recommendedName>
</protein>
<comment type="caution">
    <text evidence="1">The sequence shown here is derived from an EMBL/GenBank/DDBJ whole genome shotgun (WGS) entry which is preliminary data.</text>
</comment>